<sequence>MSASTLAPTRASGWRGFPTLLRTETKVWLRDGAGVFFGLIFPTVLLVGVGLVIPGMRDVITDAPPSSPWFGLTPVALYVPTVLAMALATAALTILPATFGAMREKGVLRRLATTPMRPQGLIATHYLINLGATIASSVIALVAGQLVFGIVAPRQVGVVVLAFVLGLAAMFAVGTAIAARVPRAQTASAISMPVYFPMLLLAGMWTPGPIMPEVLRVVGRFTPLGAASQAMTIGWFEQGFPLLQMVVMAAWTAVLLPVGIKLFRWV</sequence>
<dbReference type="PROSITE" id="PS51012">
    <property type="entry name" value="ABC_TM2"/>
    <property type="match status" value="1"/>
</dbReference>
<dbReference type="InterPro" id="IPR013525">
    <property type="entry name" value="ABC2_TM"/>
</dbReference>
<keyword evidence="3 6" id="KW-1133">Transmembrane helix</keyword>
<keyword evidence="6" id="KW-0813">Transport</keyword>
<evidence type="ECO:0000259" key="7">
    <source>
        <dbReference type="PROSITE" id="PS51012"/>
    </source>
</evidence>
<evidence type="ECO:0000313" key="9">
    <source>
        <dbReference type="Proteomes" id="UP000293852"/>
    </source>
</evidence>
<dbReference type="GO" id="GO:0140359">
    <property type="term" value="F:ABC-type transporter activity"/>
    <property type="evidence" value="ECO:0007669"/>
    <property type="project" value="InterPro"/>
</dbReference>
<evidence type="ECO:0000256" key="2">
    <source>
        <dbReference type="ARBA" id="ARBA00022692"/>
    </source>
</evidence>
<comment type="similarity">
    <text evidence="6">Belongs to the ABC-2 integral membrane protein family.</text>
</comment>
<feature type="transmembrane region" description="Helical" evidence="6">
    <location>
        <begin position="75"/>
        <end position="101"/>
    </location>
</feature>
<dbReference type="PIRSF" id="PIRSF006648">
    <property type="entry name" value="DrrB"/>
    <property type="match status" value="1"/>
</dbReference>
<dbReference type="EMBL" id="SGWX01000001">
    <property type="protein sequence ID" value="RZS60351.1"/>
    <property type="molecule type" value="Genomic_DNA"/>
</dbReference>
<dbReference type="InterPro" id="IPR000412">
    <property type="entry name" value="ABC_2_transport"/>
</dbReference>
<dbReference type="InterPro" id="IPR047817">
    <property type="entry name" value="ABC2_TM_bact-type"/>
</dbReference>
<dbReference type="InterPro" id="IPR052902">
    <property type="entry name" value="ABC-2_transporter"/>
</dbReference>
<protein>
    <recommendedName>
        <fullName evidence="6">Transport permease protein</fullName>
    </recommendedName>
</protein>
<dbReference type="PANTHER" id="PTHR43027:SF2">
    <property type="entry name" value="TRANSPORT PERMEASE PROTEIN"/>
    <property type="match status" value="1"/>
</dbReference>
<proteinExistence type="inferred from homology"/>
<evidence type="ECO:0000313" key="8">
    <source>
        <dbReference type="EMBL" id="RZS60351.1"/>
    </source>
</evidence>
<organism evidence="8 9">
    <name type="scientific">Xylanimonas ulmi</name>
    <dbReference type="NCBI Taxonomy" id="228973"/>
    <lineage>
        <taxon>Bacteria</taxon>
        <taxon>Bacillati</taxon>
        <taxon>Actinomycetota</taxon>
        <taxon>Actinomycetes</taxon>
        <taxon>Micrococcales</taxon>
        <taxon>Promicromonosporaceae</taxon>
        <taxon>Xylanimonas</taxon>
    </lineage>
</organism>
<evidence type="ECO:0000256" key="3">
    <source>
        <dbReference type="ARBA" id="ARBA00022989"/>
    </source>
</evidence>
<feature type="transmembrane region" description="Helical" evidence="6">
    <location>
        <begin position="158"/>
        <end position="179"/>
    </location>
</feature>
<feature type="domain" description="ABC transmembrane type-2" evidence="7">
    <location>
        <begin position="33"/>
        <end position="266"/>
    </location>
</feature>
<keyword evidence="2 6" id="KW-0812">Transmembrane</keyword>
<dbReference type="OrthoDB" id="3217868at2"/>
<dbReference type="GO" id="GO:0043190">
    <property type="term" value="C:ATP-binding cassette (ABC) transporter complex"/>
    <property type="evidence" value="ECO:0007669"/>
    <property type="project" value="InterPro"/>
</dbReference>
<dbReference type="PANTHER" id="PTHR43027">
    <property type="entry name" value="DOXORUBICIN RESISTANCE ABC TRANSPORTER PERMEASE PROTEIN DRRC-RELATED"/>
    <property type="match status" value="1"/>
</dbReference>
<dbReference type="RefSeq" id="WP_130412194.1">
    <property type="nucleotide sequence ID" value="NZ_SGWX01000001.1"/>
</dbReference>
<evidence type="ECO:0000256" key="5">
    <source>
        <dbReference type="ARBA" id="ARBA00023251"/>
    </source>
</evidence>
<comment type="subcellular location">
    <subcellularLocation>
        <location evidence="6">Cell membrane</location>
        <topology evidence="6">Multi-pass membrane protein</topology>
    </subcellularLocation>
    <subcellularLocation>
        <location evidence="1">Membrane</location>
        <topology evidence="1">Multi-pass membrane protein</topology>
    </subcellularLocation>
</comment>
<evidence type="ECO:0000256" key="4">
    <source>
        <dbReference type="ARBA" id="ARBA00023136"/>
    </source>
</evidence>
<accession>A0A4Q7LZU0</accession>
<evidence type="ECO:0000256" key="1">
    <source>
        <dbReference type="ARBA" id="ARBA00004141"/>
    </source>
</evidence>
<dbReference type="GO" id="GO:0046677">
    <property type="term" value="P:response to antibiotic"/>
    <property type="evidence" value="ECO:0007669"/>
    <property type="project" value="UniProtKB-KW"/>
</dbReference>
<keyword evidence="4 6" id="KW-0472">Membrane</keyword>
<feature type="transmembrane region" description="Helical" evidence="6">
    <location>
        <begin position="186"/>
        <end position="205"/>
    </location>
</feature>
<keyword evidence="5" id="KW-0046">Antibiotic resistance</keyword>
<keyword evidence="6" id="KW-1003">Cell membrane</keyword>
<name>A0A4Q7LZU0_9MICO</name>
<feature type="transmembrane region" description="Helical" evidence="6">
    <location>
        <begin position="32"/>
        <end position="55"/>
    </location>
</feature>
<reference evidence="8 9" key="1">
    <citation type="submission" date="2019-02" db="EMBL/GenBank/DDBJ databases">
        <title>Sequencing the genomes of 1000 actinobacteria strains.</title>
        <authorList>
            <person name="Klenk H.-P."/>
        </authorList>
    </citation>
    <scope>NUCLEOTIDE SEQUENCE [LARGE SCALE GENOMIC DNA]</scope>
    <source>
        <strain evidence="8 9">DSM 16932</strain>
    </source>
</reference>
<dbReference type="Pfam" id="PF01061">
    <property type="entry name" value="ABC2_membrane"/>
    <property type="match status" value="1"/>
</dbReference>
<evidence type="ECO:0000256" key="6">
    <source>
        <dbReference type="RuleBase" id="RU361157"/>
    </source>
</evidence>
<gene>
    <name evidence="8" type="ORF">EV386_0606</name>
</gene>
<keyword evidence="9" id="KW-1185">Reference proteome</keyword>
<feature type="transmembrane region" description="Helical" evidence="6">
    <location>
        <begin position="242"/>
        <end position="263"/>
    </location>
</feature>
<dbReference type="Proteomes" id="UP000293852">
    <property type="component" value="Unassembled WGS sequence"/>
</dbReference>
<feature type="transmembrane region" description="Helical" evidence="6">
    <location>
        <begin position="126"/>
        <end position="152"/>
    </location>
</feature>
<dbReference type="AlphaFoldDB" id="A0A4Q7LZU0"/>
<comment type="caution">
    <text evidence="8">The sequence shown here is derived from an EMBL/GenBank/DDBJ whole genome shotgun (WGS) entry which is preliminary data.</text>
</comment>